<dbReference type="AlphaFoldDB" id="A0A5M6J0K9"/>
<evidence type="ECO:0000313" key="3">
    <source>
        <dbReference type="Proteomes" id="UP000325255"/>
    </source>
</evidence>
<sequence length="84" mass="8491">MDAPPPGQTGGPAKGAPTALGIGLRVGVELVSAMVVSVVIGWWLDRWLGTRPILLAVFVLLGGAAGVANVWRLIGPGRQPPGGT</sequence>
<protein>
    <submittedName>
        <fullName evidence="2">AtpZ/AtpI family protein</fullName>
    </submittedName>
</protein>
<accession>A0A5M6J0K9</accession>
<keyword evidence="3" id="KW-1185">Reference proteome</keyword>
<evidence type="ECO:0000256" key="1">
    <source>
        <dbReference type="SAM" id="Phobius"/>
    </source>
</evidence>
<proteinExistence type="predicted"/>
<evidence type="ECO:0000313" key="2">
    <source>
        <dbReference type="EMBL" id="KAA5613739.1"/>
    </source>
</evidence>
<keyword evidence="1" id="KW-0472">Membrane</keyword>
<comment type="caution">
    <text evidence="2">The sequence shown here is derived from an EMBL/GenBank/DDBJ whole genome shotgun (WGS) entry which is preliminary data.</text>
</comment>
<organism evidence="2 3">
    <name type="scientific">Rhodovastum atsumiense</name>
    <dbReference type="NCBI Taxonomy" id="504468"/>
    <lineage>
        <taxon>Bacteria</taxon>
        <taxon>Pseudomonadati</taxon>
        <taxon>Pseudomonadota</taxon>
        <taxon>Alphaproteobacteria</taxon>
        <taxon>Acetobacterales</taxon>
        <taxon>Acetobacteraceae</taxon>
        <taxon>Rhodovastum</taxon>
    </lineage>
</organism>
<dbReference type="InterPro" id="IPR032820">
    <property type="entry name" value="ATPase_put"/>
</dbReference>
<name>A0A5M6J0K9_9PROT</name>
<dbReference type="Pfam" id="PF09527">
    <property type="entry name" value="ATPase_gene1"/>
    <property type="match status" value="1"/>
</dbReference>
<gene>
    <name evidence="2" type="ORF">F1189_04610</name>
</gene>
<keyword evidence="1" id="KW-1133">Transmembrane helix</keyword>
<keyword evidence="1" id="KW-0812">Transmembrane</keyword>
<reference evidence="2 3" key="1">
    <citation type="submission" date="2019-09" db="EMBL/GenBank/DDBJ databases">
        <title>Genome sequence of Rhodovastum atsumiense, a diverse member of the Acetobacteraceae family of non-sulfur purple photosynthetic bacteria.</title>
        <authorList>
            <person name="Meyer T."/>
            <person name="Kyndt J."/>
        </authorList>
    </citation>
    <scope>NUCLEOTIDE SEQUENCE [LARGE SCALE GENOMIC DNA]</scope>
    <source>
        <strain evidence="2 3">DSM 21279</strain>
    </source>
</reference>
<feature type="transmembrane region" description="Helical" evidence="1">
    <location>
        <begin position="53"/>
        <end position="74"/>
    </location>
</feature>
<feature type="transmembrane region" description="Helical" evidence="1">
    <location>
        <begin position="22"/>
        <end position="44"/>
    </location>
</feature>
<dbReference type="Proteomes" id="UP000325255">
    <property type="component" value="Unassembled WGS sequence"/>
</dbReference>
<dbReference type="EMBL" id="VWPK01000005">
    <property type="protein sequence ID" value="KAA5613739.1"/>
    <property type="molecule type" value="Genomic_DNA"/>
</dbReference>